<proteinExistence type="predicted"/>
<dbReference type="RefSeq" id="WP_176069396.1">
    <property type="nucleotide sequence ID" value="NZ_JABWMJ010000005.1"/>
</dbReference>
<evidence type="ECO:0000313" key="4">
    <source>
        <dbReference type="Proteomes" id="UP000529637"/>
    </source>
</evidence>
<reference evidence="3 4" key="1">
    <citation type="submission" date="2020-06" db="EMBL/GenBank/DDBJ databases">
        <title>Schlegella sp. ID0723 isolated from air conditioner.</title>
        <authorList>
            <person name="Kim D.Y."/>
            <person name="Kim D.-U."/>
        </authorList>
    </citation>
    <scope>NUCLEOTIDE SEQUENCE [LARGE SCALE GENOMIC DNA]</scope>
    <source>
        <strain evidence="3 4">ID0723</strain>
    </source>
</reference>
<dbReference type="EMBL" id="JABWMJ010000005">
    <property type="protein sequence ID" value="NUZ06549.1"/>
    <property type="molecule type" value="Genomic_DNA"/>
</dbReference>
<gene>
    <name evidence="3" type="ORF">HQN59_12325</name>
</gene>
<accession>A0A7Y6NNU8</accession>
<dbReference type="PROSITE" id="PS51257">
    <property type="entry name" value="PROKAR_LIPOPROTEIN"/>
    <property type="match status" value="1"/>
</dbReference>
<keyword evidence="2" id="KW-0732">Signal</keyword>
<evidence type="ECO:0000256" key="1">
    <source>
        <dbReference type="SAM" id="MobiDB-lite"/>
    </source>
</evidence>
<keyword evidence="4" id="KW-1185">Reference proteome</keyword>
<evidence type="ECO:0000313" key="3">
    <source>
        <dbReference type="EMBL" id="NUZ06549.1"/>
    </source>
</evidence>
<sequence length="180" mass="19037">MRLTRFALPAAALALLAACQTTPAPRAAEPPPAQPDTLLAVPPPAVEAPRAPVESALAIEQRRLADLFRGTPVVFQMQPDGALRIDVPLRHSFATGSAVVRPALGAVLDRVAASQRDRASTLTVTAPRDEADKTPRLASSRTVSIRSYLVGRGLTIPRVIAKPDPLVNTVTLVVRDPAPL</sequence>
<feature type="region of interest" description="Disordered" evidence="1">
    <location>
        <begin position="24"/>
        <end position="43"/>
    </location>
</feature>
<feature type="signal peptide" evidence="2">
    <location>
        <begin position="1"/>
        <end position="27"/>
    </location>
</feature>
<name>A0A7Y6NNU8_9BURK</name>
<comment type="caution">
    <text evidence="3">The sequence shown here is derived from an EMBL/GenBank/DDBJ whole genome shotgun (WGS) entry which is preliminary data.</text>
</comment>
<dbReference type="AlphaFoldDB" id="A0A7Y6NNU8"/>
<evidence type="ECO:0000256" key="2">
    <source>
        <dbReference type="SAM" id="SignalP"/>
    </source>
</evidence>
<organism evidence="3 4">
    <name type="scientific">Piscinibacter koreensis</name>
    <dbReference type="NCBI Taxonomy" id="2742824"/>
    <lineage>
        <taxon>Bacteria</taxon>
        <taxon>Pseudomonadati</taxon>
        <taxon>Pseudomonadota</taxon>
        <taxon>Betaproteobacteria</taxon>
        <taxon>Burkholderiales</taxon>
        <taxon>Sphaerotilaceae</taxon>
        <taxon>Piscinibacter</taxon>
    </lineage>
</organism>
<dbReference type="Proteomes" id="UP000529637">
    <property type="component" value="Unassembled WGS sequence"/>
</dbReference>
<dbReference type="SUPFAM" id="SSF103088">
    <property type="entry name" value="OmpA-like"/>
    <property type="match status" value="1"/>
</dbReference>
<dbReference type="InterPro" id="IPR036737">
    <property type="entry name" value="OmpA-like_sf"/>
</dbReference>
<protein>
    <recommendedName>
        <fullName evidence="5">OmpA-like domain-containing protein</fullName>
    </recommendedName>
</protein>
<evidence type="ECO:0008006" key="5">
    <source>
        <dbReference type="Google" id="ProtNLM"/>
    </source>
</evidence>
<feature type="chain" id="PRO_5030934003" description="OmpA-like domain-containing protein" evidence="2">
    <location>
        <begin position="28"/>
        <end position="180"/>
    </location>
</feature>